<gene>
    <name evidence="2" type="ORF">GCM10023156_18850</name>
</gene>
<accession>A0ABP8ML65</accession>
<evidence type="ECO:0000313" key="2">
    <source>
        <dbReference type="EMBL" id="GAA4451345.1"/>
    </source>
</evidence>
<organism evidence="2 3">
    <name type="scientific">Novipirellula rosea</name>
    <dbReference type="NCBI Taxonomy" id="1031540"/>
    <lineage>
        <taxon>Bacteria</taxon>
        <taxon>Pseudomonadati</taxon>
        <taxon>Planctomycetota</taxon>
        <taxon>Planctomycetia</taxon>
        <taxon>Pirellulales</taxon>
        <taxon>Pirellulaceae</taxon>
        <taxon>Novipirellula</taxon>
    </lineage>
</organism>
<comment type="caution">
    <text evidence="2">The sequence shown here is derived from an EMBL/GenBank/DDBJ whole genome shotgun (WGS) entry which is preliminary data.</text>
</comment>
<proteinExistence type="predicted"/>
<protein>
    <submittedName>
        <fullName evidence="2">Uncharacterized protein</fullName>
    </submittedName>
</protein>
<sequence>MASSNKKVRKDQKKRDRQKRAIAKEKRRQVRSAAEPSNQDAQFADSPSDELFSNFKKDAPDKEAANPAIEQWWDRFHDVDGPQRVSMLKEQLHADLDKEWRESLFPDAIFEAEQGTDSSDYVSLLETLAVEHRQIYDLGLLWFLKSRVDHYLLVGDDDKIVTAVKQDAAALSETNEAYFGIVSTLRLAGMAGSADTLAAAGMRVMDTSDLMPWAINEMFHFFQDSQVRQCVHDGGDAKAIARLESILEEHDANMDADAVQLRAEMIRRLTGETKTKWVRNQLLGTSKQTRVNCYLLCFEFSHWLIAQRDIPPVAADELRGFVLQTLSGDGISMRSYLDGISKTALEKQLVSELGFMSLDRFKAPATLIAVEHFVMFLSEAELVSTKSLSRTRDVIAALDAQLRQVLNQEWRFFSFLDRLRTPA</sequence>
<dbReference type="RefSeq" id="WP_345321413.1">
    <property type="nucleotide sequence ID" value="NZ_BAABGA010000024.1"/>
</dbReference>
<keyword evidence="3" id="KW-1185">Reference proteome</keyword>
<reference evidence="3" key="1">
    <citation type="journal article" date="2019" name="Int. J. Syst. Evol. Microbiol.">
        <title>The Global Catalogue of Microorganisms (GCM) 10K type strain sequencing project: providing services to taxonomists for standard genome sequencing and annotation.</title>
        <authorList>
            <consortium name="The Broad Institute Genomics Platform"/>
            <consortium name="The Broad Institute Genome Sequencing Center for Infectious Disease"/>
            <person name="Wu L."/>
            <person name="Ma J."/>
        </authorList>
    </citation>
    <scope>NUCLEOTIDE SEQUENCE [LARGE SCALE GENOMIC DNA]</scope>
    <source>
        <strain evidence="3">JCM 17759</strain>
    </source>
</reference>
<feature type="region of interest" description="Disordered" evidence="1">
    <location>
        <begin position="1"/>
        <end position="63"/>
    </location>
</feature>
<dbReference type="EMBL" id="BAABGA010000024">
    <property type="protein sequence ID" value="GAA4451345.1"/>
    <property type="molecule type" value="Genomic_DNA"/>
</dbReference>
<dbReference type="Proteomes" id="UP001500840">
    <property type="component" value="Unassembled WGS sequence"/>
</dbReference>
<name>A0ABP8ML65_9BACT</name>
<evidence type="ECO:0000313" key="3">
    <source>
        <dbReference type="Proteomes" id="UP001500840"/>
    </source>
</evidence>
<feature type="compositionally biased region" description="Basic residues" evidence="1">
    <location>
        <begin position="1"/>
        <end position="30"/>
    </location>
</feature>
<evidence type="ECO:0000256" key="1">
    <source>
        <dbReference type="SAM" id="MobiDB-lite"/>
    </source>
</evidence>